<keyword evidence="4" id="KW-0812">Transmembrane</keyword>
<reference evidence="6" key="1">
    <citation type="submission" date="2017-08" db="EMBL/GenBank/DDBJ databases">
        <authorList>
            <person name="Varghese N."/>
            <person name="Submissions S."/>
        </authorList>
    </citation>
    <scope>NUCLEOTIDE SEQUENCE [LARGE SCALE GENOMIC DNA]</scope>
    <source>
        <strain evidence="6">JC22</strain>
    </source>
</reference>
<dbReference type="AlphaFoldDB" id="A0A285SKG2"/>
<dbReference type="PANTHER" id="PTHR10272:SF0">
    <property type="entry name" value="PLATELET-ACTIVATING FACTOR ACETYLHYDROLASE"/>
    <property type="match status" value="1"/>
</dbReference>
<dbReference type="Proteomes" id="UP000219636">
    <property type="component" value="Unassembled WGS sequence"/>
</dbReference>
<dbReference type="OrthoDB" id="9814760at2"/>
<keyword evidence="2" id="KW-0442">Lipid degradation</keyword>
<evidence type="ECO:0000256" key="1">
    <source>
        <dbReference type="ARBA" id="ARBA00022801"/>
    </source>
</evidence>
<feature type="transmembrane region" description="Helical" evidence="4">
    <location>
        <begin position="57"/>
        <end position="76"/>
    </location>
</feature>
<evidence type="ECO:0000256" key="3">
    <source>
        <dbReference type="ARBA" id="ARBA00023098"/>
    </source>
</evidence>
<dbReference type="GO" id="GO:0003847">
    <property type="term" value="F:1-alkyl-2-acetylglycerophosphocholine esterase activity"/>
    <property type="evidence" value="ECO:0007669"/>
    <property type="project" value="TreeGrafter"/>
</dbReference>
<dbReference type="PANTHER" id="PTHR10272">
    <property type="entry name" value="PLATELET-ACTIVATING FACTOR ACETYLHYDROLASE"/>
    <property type="match status" value="1"/>
</dbReference>
<sequence>MGIVLFCIALILEVGFAIYCIVTRQHHKRGKNWSRIAVLILFLILVLSPVITWSFRWVMITIVLVLLAGLAAISLVRNKAYTKEIKNFRIILNAIFMICIFFLALVPAIIFPQYQMPEITGEYKVATKTVTYVDESRKDEFGNPNNNRSVNVEFWYPQKADDTYPLLVFSHGANGVKASNASTFKELASHGYVVCSIDHPYHSLFTVSDKGEVTTINTEYMKEVVDANKEGIYTNEEVFGLIQKWMKLRTDDMNFVIDTILQKSKTDNNLVYQLINPEKIGIFGHSMGGSASVWVGGEREDVDAVVNLDAPFFSELIFNYQQNNLEASNQTYTTPVLNIYTDDVWNQLDSNPTYAANKAENRNFVESYTTYFQGAKHLSLTDLSMISPLLSNLLQGGKADINPIKCLEKENQLILQFFDYKLKDGTDIKLEQTYVLK</sequence>
<keyword evidence="6" id="KW-1185">Reference proteome</keyword>
<keyword evidence="4" id="KW-0472">Membrane</keyword>
<keyword evidence="1 5" id="KW-0378">Hydrolase</keyword>
<keyword evidence="4" id="KW-1133">Transmembrane helix</keyword>
<evidence type="ECO:0000256" key="2">
    <source>
        <dbReference type="ARBA" id="ARBA00022963"/>
    </source>
</evidence>
<dbReference type="InterPro" id="IPR029058">
    <property type="entry name" value="AB_hydrolase_fold"/>
</dbReference>
<evidence type="ECO:0000313" key="5">
    <source>
        <dbReference type="EMBL" id="SOC08475.1"/>
    </source>
</evidence>
<evidence type="ECO:0000313" key="6">
    <source>
        <dbReference type="Proteomes" id="UP000219636"/>
    </source>
</evidence>
<dbReference type="SUPFAM" id="SSF53474">
    <property type="entry name" value="alpha/beta-Hydrolases"/>
    <property type="match status" value="1"/>
</dbReference>
<feature type="transmembrane region" description="Helical" evidence="4">
    <location>
        <begin position="6"/>
        <end position="22"/>
    </location>
</feature>
<protein>
    <submittedName>
        <fullName evidence="5">Platelet-activating factor acetylhydrolase isoform II</fullName>
    </submittedName>
</protein>
<accession>A0A285SKG2</accession>
<dbReference type="GO" id="GO:0016042">
    <property type="term" value="P:lipid catabolic process"/>
    <property type="evidence" value="ECO:0007669"/>
    <property type="project" value="UniProtKB-KW"/>
</dbReference>
<dbReference type="Gene3D" id="3.40.50.1820">
    <property type="entry name" value="alpha/beta hydrolase"/>
    <property type="match status" value="1"/>
</dbReference>
<keyword evidence="3" id="KW-0443">Lipid metabolism</keyword>
<dbReference type="RefSeq" id="WP_097073356.1">
    <property type="nucleotide sequence ID" value="NZ_OBMQ01000005.1"/>
</dbReference>
<organism evidence="5 6">
    <name type="scientific">Ureibacillus xyleni</name>
    <dbReference type="NCBI Taxonomy" id="614648"/>
    <lineage>
        <taxon>Bacteria</taxon>
        <taxon>Bacillati</taxon>
        <taxon>Bacillota</taxon>
        <taxon>Bacilli</taxon>
        <taxon>Bacillales</taxon>
        <taxon>Caryophanaceae</taxon>
        <taxon>Ureibacillus</taxon>
    </lineage>
</organism>
<name>A0A285SKG2_9BACL</name>
<gene>
    <name evidence="5" type="ORF">SAMN05880501_10588</name>
</gene>
<evidence type="ECO:0000256" key="4">
    <source>
        <dbReference type="SAM" id="Phobius"/>
    </source>
</evidence>
<feature type="transmembrane region" description="Helical" evidence="4">
    <location>
        <begin position="88"/>
        <end position="110"/>
    </location>
</feature>
<dbReference type="EMBL" id="OBMQ01000005">
    <property type="protein sequence ID" value="SOC08475.1"/>
    <property type="molecule type" value="Genomic_DNA"/>
</dbReference>
<feature type="transmembrane region" description="Helical" evidence="4">
    <location>
        <begin position="34"/>
        <end position="51"/>
    </location>
</feature>
<dbReference type="Pfam" id="PF03403">
    <property type="entry name" value="PAF-AH_p_II"/>
    <property type="match status" value="1"/>
</dbReference>
<proteinExistence type="predicted"/>